<dbReference type="EMBL" id="QRBF01000002">
    <property type="protein sequence ID" value="RDS85416.1"/>
    <property type="molecule type" value="Genomic_DNA"/>
</dbReference>
<proteinExistence type="predicted"/>
<evidence type="ECO:0000313" key="3">
    <source>
        <dbReference type="EMBL" id="RDS85416.1"/>
    </source>
</evidence>
<feature type="compositionally biased region" description="Polar residues" evidence="1">
    <location>
        <begin position="100"/>
        <end position="110"/>
    </location>
</feature>
<accession>A0A370XAI8</accession>
<dbReference type="RefSeq" id="WP_115477456.1">
    <property type="nucleotide sequence ID" value="NZ_QRBF01000002.1"/>
</dbReference>
<feature type="signal peptide" evidence="2">
    <location>
        <begin position="1"/>
        <end position="21"/>
    </location>
</feature>
<feature type="region of interest" description="Disordered" evidence="1">
    <location>
        <begin position="22"/>
        <end position="110"/>
    </location>
</feature>
<evidence type="ECO:0000256" key="2">
    <source>
        <dbReference type="SAM" id="SignalP"/>
    </source>
</evidence>
<keyword evidence="2" id="KW-0732">Signal</keyword>
<dbReference type="OrthoDB" id="5988510at2"/>
<name>A0A370XAI8_9GAMM</name>
<feature type="compositionally biased region" description="Low complexity" evidence="1">
    <location>
        <begin position="22"/>
        <end position="37"/>
    </location>
</feature>
<gene>
    <name evidence="3" type="ORF">DWU99_07835</name>
</gene>
<feature type="chain" id="PRO_5016993851" evidence="2">
    <location>
        <begin position="22"/>
        <end position="110"/>
    </location>
</feature>
<comment type="caution">
    <text evidence="3">The sequence shown here is derived from an EMBL/GenBank/DDBJ whole genome shotgun (WGS) entry which is preliminary data.</text>
</comment>
<dbReference type="Proteomes" id="UP000255334">
    <property type="component" value="Unassembled WGS sequence"/>
</dbReference>
<evidence type="ECO:0000256" key="1">
    <source>
        <dbReference type="SAM" id="MobiDB-lite"/>
    </source>
</evidence>
<protein>
    <submittedName>
        <fullName evidence="3">Uncharacterized protein</fullName>
    </submittedName>
</protein>
<evidence type="ECO:0000313" key="4">
    <source>
        <dbReference type="Proteomes" id="UP000255334"/>
    </source>
</evidence>
<keyword evidence="4" id="KW-1185">Reference proteome</keyword>
<reference evidence="3 4" key="1">
    <citation type="submission" date="2018-07" db="EMBL/GenBank/DDBJ databases">
        <title>Dyella monticola sp. nov. and Dyella psychrodurans sp. nov. isolated from monsoon evergreen broad-leaved forest soil of Dinghu Mountain, China.</title>
        <authorList>
            <person name="Gao Z."/>
            <person name="Qiu L."/>
        </authorList>
    </citation>
    <scope>NUCLEOTIDE SEQUENCE [LARGE SCALE GENOMIC DNA]</scope>
    <source>
        <strain evidence="3 4">4MSK11</strain>
    </source>
</reference>
<organism evidence="3 4">
    <name type="scientific">Dyella psychrodurans</name>
    <dbReference type="NCBI Taxonomy" id="1927960"/>
    <lineage>
        <taxon>Bacteria</taxon>
        <taxon>Pseudomonadati</taxon>
        <taxon>Pseudomonadota</taxon>
        <taxon>Gammaproteobacteria</taxon>
        <taxon>Lysobacterales</taxon>
        <taxon>Rhodanobacteraceae</taxon>
        <taxon>Dyella</taxon>
    </lineage>
</organism>
<sequence>MFRFVPLVAVLAAGFAVTAWATPQSTTAPSPSAAAPSNTQGHQSPIKPGDRNCLRSTGSMIPPKKGGCLPVTGRTYTKDDIDNTGAHTLGPALERLDPSITVSGNGSNGN</sequence>
<dbReference type="AlphaFoldDB" id="A0A370XAI8"/>